<comment type="caution">
    <text evidence="1">The sequence shown here is derived from an EMBL/GenBank/DDBJ whole genome shotgun (WGS) entry which is preliminary data.</text>
</comment>
<keyword evidence="2" id="KW-1185">Reference proteome</keyword>
<proteinExistence type="predicted"/>
<evidence type="ECO:0000313" key="2">
    <source>
        <dbReference type="Proteomes" id="UP001239111"/>
    </source>
</evidence>
<organism evidence="1 2">
    <name type="scientific">Eretmocerus hayati</name>
    <dbReference type="NCBI Taxonomy" id="131215"/>
    <lineage>
        <taxon>Eukaryota</taxon>
        <taxon>Metazoa</taxon>
        <taxon>Ecdysozoa</taxon>
        <taxon>Arthropoda</taxon>
        <taxon>Hexapoda</taxon>
        <taxon>Insecta</taxon>
        <taxon>Pterygota</taxon>
        <taxon>Neoptera</taxon>
        <taxon>Endopterygota</taxon>
        <taxon>Hymenoptera</taxon>
        <taxon>Apocrita</taxon>
        <taxon>Proctotrupomorpha</taxon>
        <taxon>Chalcidoidea</taxon>
        <taxon>Aphelinidae</taxon>
        <taxon>Aphelininae</taxon>
        <taxon>Eretmocerus</taxon>
    </lineage>
</organism>
<sequence>FSLPYNQYNPVIRIPNGMVGIKVQFGSEGNMDKNLPQARDSITNSQKSDQRMTQERQRDLARVEREREQDEHRCQPELEQAAQQYERYGQMIHAFFQRNIEKVERELEQYKQRHQPELEQAARKYERYGKIILAFVQRDLERVEREREQNQQRCQQEFEQAGGGYEWNKRSHQQELKRAELEREQNEQRHQREQSERERERVLQVGEDQMYEYLENICTDPEAKRQVRYAYIHGNKNLPVNTQNLYAAGEKNDVRSDTITDGVYTYKRCKYDNDRSKNFLNGFTIDLKQDSPVCIYMDETGCDNVHRFISSG</sequence>
<feature type="non-terminal residue" evidence="1">
    <location>
        <position position="1"/>
    </location>
</feature>
<evidence type="ECO:0000313" key="1">
    <source>
        <dbReference type="EMBL" id="KAJ8682360.1"/>
    </source>
</evidence>
<dbReference type="Proteomes" id="UP001239111">
    <property type="component" value="Chromosome 1"/>
</dbReference>
<name>A0ACC2PFK1_9HYME</name>
<gene>
    <name evidence="1" type="ORF">QAD02_018152</name>
</gene>
<reference evidence="1" key="1">
    <citation type="submission" date="2023-04" db="EMBL/GenBank/DDBJ databases">
        <title>A chromosome-level genome assembly of the parasitoid wasp Eretmocerus hayati.</title>
        <authorList>
            <person name="Zhong Y."/>
            <person name="Liu S."/>
            <person name="Liu Y."/>
        </authorList>
    </citation>
    <scope>NUCLEOTIDE SEQUENCE</scope>
    <source>
        <strain evidence="1">ZJU_SS_LIU_2023</strain>
    </source>
</reference>
<dbReference type="EMBL" id="CM056741">
    <property type="protein sequence ID" value="KAJ8682360.1"/>
    <property type="molecule type" value="Genomic_DNA"/>
</dbReference>
<accession>A0ACC2PFK1</accession>
<protein>
    <submittedName>
        <fullName evidence="1">Uncharacterized protein</fullName>
    </submittedName>
</protein>